<dbReference type="EMBL" id="OW240914">
    <property type="protein sequence ID" value="CAH2274234.1"/>
    <property type="molecule type" value="Genomic_DNA"/>
</dbReference>
<dbReference type="PANTHER" id="PTHR12652:SF22">
    <property type="entry name" value="PEROXISOMAL MEMBRANE PROTEIN 11A"/>
    <property type="match status" value="1"/>
</dbReference>
<organism evidence="7 8">
    <name type="scientific">Pelobates cultripes</name>
    <name type="common">Western spadefoot toad</name>
    <dbReference type="NCBI Taxonomy" id="61616"/>
    <lineage>
        <taxon>Eukaryota</taxon>
        <taxon>Metazoa</taxon>
        <taxon>Chordata</taxon>
        <taxon>Craniata</taxon>
        <taxon>Vertebrata</taxon>
        <taxon>Euteleostomi</taxon>
        <taxon>Amphibia</taxon>
        <taxon>Batrachia</taxon>
        <taxon>Anura</taxon>
        <taxon>Pelobatoidea</taxon>
        <taxon>Pelobatidae</taxon>
        <taxon>Pelobates</taxon>
    </lineage>
</organism>
<name>A0AAD1RLV2_PELCU</name>
<dbReference type="Pfam" id="PF05648">
    <property type="entry name" value="PEX11"/>
    <property type="match status" value="1"/>
</dbReference>
<accession>A0AAD1RLV2</accession>
<feature type="signal peptide" evidence="6">
    <location>
        <begin position="1"/>
        <end position="19"/>
    </location>
</feature>
<comment type="subcellular location">
    <subcellularLocation>
        <location evidence="4">Peroxisome membrane</location>
    </subcellularLocation>
</comment>
<evidence type="ECO:0000256" key="2">
    <source>
        <dbReference type="ARBA" id="ARBA00023136"/>
    </source>
</evidence>
<gene>
    <name evidence="7" type="ORF">PECUL_23A003371</name>
</gene>
<keyword evidence="3" id="KW-0576">Peroxisome</keyword>
<evidence type="ECO:0000256" key="1">
    <source>
        <dbReference type="ARBA" id="ARBA00022593"/>
    </source>
</evidence>
<evidence type="ECO:0000256" key="3">
    <source>
        <dbReference type="ARBA" id="ARBA00023140"/>
    </source>
</evidence>
<keyword evidence="5" id="KW-0812">Transmembrane</keyword>
<reference evidence="7" key="1">
    <citation type="submission" date="2022-03" db="EMBL/GenBank/DDBJ databases">
        <authorList>
            <person name="Alioto T."/>
            <person name="Alioto T."/>
            <person name="Gomez Garrido J."/>
        </authorList>
    </citation>
    <scope>NUCLEOTIDE SEQUENCE</scope>
</reference>
<dbReference type="InterPro" id="IPR008733">
    <property type="entry name" value="PEX11"/>
</dbReference>
<keyword evidence="5" id="KW-1133">Transmembrane helix</keyword>
<dbReference type="Proteomes" id="UP001295444">
    <property type="component" value="Chromosome 03"/>
</dbReference>
<evidence type="ECO:0000256" key="4">
    <source>
        <dbReference type="ARBA" id="ARBA00046271"/>
    </source>
</evidence>
<proteinExistence type="predicted"/>
<evidence type="ECO:0000313" key="8">
    <source>
        <dbReference type="Proteomes" id="UP001295444"/>
    </source>
</evidence>
<keyword evidence="2 5" id="KW-0472">Membrane</keyword>
<feature type="transmembrane region" description="Helical" evidence="5">
    <location>
        <begin position="270"/>
        <end position="291"/>
    </location>
</feature>
<keyword evidence="1" id="KW-0962">Peroxisome biogenesis</keyword>
<dbReference type="GO" id="GO:0016559">
    <property type="term" value="P:peroxisome fission"/>
    <property type="evidence" value="ECO:0007669"/>
    <property type="project" value="InterPro"/>
</dbReference>
<keyword evidence="8" id="KW-1185">Reference proteome</keyword>
<protein>
    <submittedName>
        <fullName evidence="7">Peroxisomal membrane 11A</fullName>
    </submittedName>
</protein>
<feature type="chain" id="PRO_5042283627" evidence="6">
    <location>
        <begin position="20"/>
        <end position="294"/>
    </location>
</feature>
<evidence type="ECO:0000313" key="7">
    <source>
        <dbReference type="EMBL" id="CAH2274234.1"/>
    </source>
</evidence>
<dbReference type="GO" id="GO:0005778">
    <property type="term" value="C:peroxisomal membrane"/>
    <property type="evidence" value="ECO:0007669"/>
    <property type="project" value="UniProtKB-SubCell"/>
</dbReference>
<evidence type="ECO:0000256" key="5">
    <source>
        <dbReference type="SAM" id="Phobius"/>
    </source>
</evidence>
<dbReference type="AlphaFoldDB" id="A0AAD1RLV2"/>
<evidence type="ECO:0000256" key="6">
    <source>
        <dbReference type="SAM" id="SignalP"/>
    </source>
</evidence>
<sequence length="294" mass="33274">MLVACLVQVTVLRLCTVRSGTENWGQEATLNSKSHIQDLGIRNKNQSDLVIIYHLETAGQGRDRIFRATQYACMLLRYLLENKPGTEKVILKLKRLESNMSSGRKLFRLGNMVHAIEASRAAVKISDSFLCYCLTAANVNRFFYFTCDTILWARSVGLVTDISMEKWGIRATKCYYYSLLFSLARDVYEILRCMEKESKELKHDGRDTGYVNGPNSKPNRSLRKVLEQFVLALCLSLKNHPPVLLDTLKNLCDLFSPLDSLNIYQTNQGFIGFCGLVSSIVGILTLAKPLLKLK</sequence>
<keyword evidence="6" id="KW-0732">Signal</keyword>
<dbReference type="PANTHER" id="PTHR12652">
    <property type="entry name" value="PEROXISOMAL BIOGENESIS FACTOR 11"/>
    <property type="match status" value="1"/>
</dbReference>